<dbReference type="EMBL" id="JANBUK010004156">
    <property type="protein sequence ID" value="KAJ2764841.1"/>
    <property type="molecule type" value="Genomic_DNA"/>
</dbReference>
<name>A0ACC1JQ26_9FUNG</name>
<feature type="non-terminal residue" evidence="1">
    <location>
        <position position="1"/>
    </location>
</feature>
<reference evidence="1" key="1">
    <citation type="submission" date="2022-07" db="EMBL/GenBank/DDBJ databases">
        <title>Phylogenomic reconstructions and comparative analyses of Kickxellomycotina fungi.</title>
        <authorList>
            <person name="Reynolds N.K."/>
            <person name="Stajich J.E."/>
            <person name="Barry K."/>
            <person name="Grigoriev I.V."/>
            <person name="Crous P."/>
            <person name="Smith M.E."/>
        </authorList>
    </citation>
    <scope>NUCLEOTIDE SEQUENCE</scope>
    <source>
        <strain evidence="1">BCRC 34191</strain>
    </source>
</reference>
<sequence length="140" mass="15397">LAALAKLGMDIPEAVRDEALAADSGQPKAWGLRASSKVVKMTRLRHGPPPDVPYHSETTRNDTPQSEMITRGSAMNLILRLTHGSSKAWDSLKKAKERIDALATKTLDSAKHAVWITPEVPKPEIPASLNKKWFLEDQGH</sequence>
<gene>
    <name evidence="1" type="ORF">GGI18_006345</name>
</gene>
<accession>A0ACC1JQ26</accession>
<evidence type="ECO:0000313" key="1">
    <source>
        <dbReference type="EMBL" id="KAJ2764841.1"/>
    </source>
</evidence>
<proteinExistence type="predicted"/>
<dbReference type="Proteomes" id="UP001140066">
    <property type="component" value="Unassembled WGS sequence"/>
</dbReference>
<protein>
    <submittedName>
        <fullName evidence="1">Uncharacterized protein</fullName>
    </submittedName>
</protein>
<keyword evidence="2" id="KW-1185">Reference proteome</keyword>
<evidence type="ECO:0000313" key="2">
    <source>
        <dbReference type="Proteomes" id="UP001140066"/>
    </source>
</evidence>
<organism evidence="1 2">
    <name type="scientific">Coemansia linderi</name>
    <dbReference type="NCBI Taxonomy" id="2663919"/>
    <lineage>
        <taxon>Eukaryota</taxon>
        <taxon>Fungi</taxon>
        <taxon>Fungi incertae sedis</taxon>
        <taxon>Zoopagomycota</taxon>
        <taxon>Kickxellomycotina</taxon>
        <taxon>Kickxellomycetes</taxon>
        <taxon>Kickxellales</taxon>
        <taxon>Kickxellaceae</taxon>
        <taxon>Coemansia</taxon>
    </lineage>
</organism>
<comment type="caution">
    <text evidence="1">The sequence shown here is derived from an EMBL/GenBank/DDBJ whole genome shotgun (WGS) entry which is preliminary data.</text>
</comment>